<evidence type="ECO:0000256" key="1">
    <source>
        <dbReference type="ARBA" id="ARBA00001946"/>
    </source>
</evidence>
<dbReference type="Proteomes" id="UP000050360">
    <property type="component" value="Unassembled WGS sequence"/>
</dbReference>
<keyword evidence="3" id="KW-0479">Metal-binding</keyword>
<feature type="domain" description="PIN" evidence="7">
    <location>
        <begin position="4"/>
        <end position="119"/>
    </location>
</feature>
<dbReference type="GO" id="GO:0046872">
    <property type="term" value="F:metal ion binding"/>
    <property type="evidence" value="ECO:0007669"/>
    <property type="project" value="UniProtKB-KW"/>
</dbReference>
<accession>A0A0P7ZA86</accession>
<evidence type="ECO:0000259" key="7">
    <source>
        <dbReference type="Pfam" id="PF01850"/>
    </source>
</evidence>
<comment type="cofactor">
    <cofactor evidence="1">
        <name>Mg(2+)</name>
        <dbReference type="ChEBI" id="CHEBI:18420"/>
    </cofactor>
</comment>
<dbReference type="InterPro" id="IPR002716">
    <property type="entry name" value="PIN_dom"/>
</dbReference>
<proteinExistence type="inferred from homology"/>
<dbReference type="AlphaFoldDB" id="A0A0P7ZA86"/>
<dbReference type="Pfam" id="PF01850">
    <property type="entry name" value="PIN"/>
    <property type="match status" value="1"/>
</dbReference>
<evidence type="ECO:0000256" key="4">
    <source>
        <dbReference type="ARBA" id="ARBA00022801"/>
    </source>
</evidence>
<dbReference type="Gene3D" id="3.40.50.1010">
    <property type="entry name" value="5'-nuclease"/>
    <property type="match status" value="1"/>
</dbReference>
<keyword evidence="5" id="KW-0460">Magnesium</keyword>
<evidence type="ECO:0000313" key="8">
    <source>
        <dbReference type="EMBL" id="KPQ41365.1"/>
    </source>
</evidence>
<organism evidence="8 9">
    <name type="scientific">Candidatus Methanoperedens nitratireducens</name>
    <dbReference type="NCBI Taxonomy" id="1392998"/>
    <lineage>
        <taxon>Archaea</taxon>
        <taxon>Methanobacteriati</taxon>
        <taxon>Methanobacteriota</taxon>
        <taxon>Stenosarchaea group</taxon>
        <taxon>Methanomicrobia</taxon>
        <taxon>Methanosarcinales</taxon>
        <taxon>ANME-2 cluster</taxon>
        <taxon>Candidatus Methanoperedentaceae</taxon>
        <taxon>Candidatus Methanoperedens</taxon>
    </lineage>
</organism>
<protein>
    <submittedName>
        <fullName evidence="8">PIN domain protein</fullName>
    </submittedName>
</protein>
<evidence type="ECO:0000256" key="6">
    <source>
        <dbReference type="ARBA" id="ARBA00038093"/>
    </source>
</evidence>
<reference evidence="8 9" key="1">
    <citation type="submission" date="2015-09" db="EMBL/GenBank/DDBJ databases">
        <title>A metagenomics-based metabolic model of nitrate-dependent anaerobic oxidation of methane by Methanoperedens-like archaea.</title>
        <authorList>
            <person name="Arshad A."/>
            <person name="Speth D.R."/>
            <person name="De Graaf R.M."/>
            <person name="Op Den Camp H.J."/>
            <person name="Jetten M.S."/>
            <person name="Welte C.U."/>
        </authorList>
    </citation>
    <scope>NUCLEOTIDE SEQUENCE [LARGE SCALE GENOMIC DNA]</scope>
</reference>
<dbReference type="EMBL" id="LKCM01000367">
    <property type="protein sequence ID" value="KPQ41365.1"/>
    <property type="molecule type" value="Genomic_DNA"/>
</dbReference>
<keyword evidence="4" id="KW-0378">Hydrolase</keyword>
<evidence type="ECO:0000256" key="3">
    <source>
        <dbReference type="ARBA" id="ARBA00022723"/>
    </source>
</evidence>
<evidence type="ECO:0000313" key="9">
    <source>
        <dbReference type="Proteomes" id="UP000050360"/>
    </source>
</evidence>
<dbReference type="PANTHER" id="PTHR33653:SF1">
    <property type="entry name" value="RIBONUCLEASE VAPC2"/>
    <property type="match status" value="1"/>
</dbReference>
<evidence type="ECO:0000256" key="5">
    <source>
        <dbReference type="ARBA" id="ARBA00022842"/>
    </source>
</evidence>
<dbReference type="SUPFAM" id="SSF88723">
    <property type="entry name" value="PIN domain-like"/>
    <property type="match status" value="1"/>
</dbReference>
<comment type="caution">
    <text evidence="8">The sequence shown here is derived from an EMBL/GenBank/DDBJ whole genome shotgun (WGS) entry which is preliminary data.</text>
</comment>
<dbReference type="GO" id="GO:0016787">
    <property type="term" value="F:hydrolase activity"/>
    <property type="evidence" value="ECO:0007669"/>
    <property type="project" value="UniProtKB-KW"/>
</dbReference>
<name>A0A0P7ZA86_9EURY</name>
<sequence length="135" mass="15166">MKKILLDTMIIYDILTEENKAGPYHELSQAIEDEKITGVVSVITLTEIINFLGDIYKEKINGLLSSKLDIIDIDRTIAIRGGEFHRDCGLSTGDTLIAATGVLENVKHILTDDTHFDDFKYLKKINLKTALKMAR</sequence>
<dbReference type="InterPro" id="IPR050556">
    <property type="entry name" value="Type_II_TA_system_RNase"/>
</dbReference>
<comment type="similarity">
    <text evidence="6">Belongs to the PINc/VapC protein family.</text>
</comment>
<dbReference type="InterPro" id="IPR029060">
    <property type="entry name" value="PIN-like_dom_sf"/>
</dbReference>
<gene>
    <name evidence="8" type="ORF">MPEBLZ_04073</name>
</gene>
<evidence type="ECO:0000256" key="2">
    <source>
        <dbReference type="ARBA" id="ARBA00022722"/>
    </source>
</evidence>
<dbReference type="GO" id="GO:0004518">
    <property type="term" value="F:nuclease activity"/>
    <property type="evidence" value="ECO:0007669"/>
    <property type="project" value="UniProtKB-KW"/>
</dbReference>
<keyword evidence="2" id="KW-0540">Nuclease</keyword>
<dbReference type="PANTHER" id="PTHR33653">
    <property type="entry name" value="RIBONUCLEASE VAPC2"/>
    <property type="match status" value="1"/>
</dbReference>